<proteinExistence type="predicted"/>
<dbReference type="Proteomes" id="UP000007882">
    <property type="component" value="Chromosome"/>
</dbReference>
<dbReference type="AlphaFoldDB" id="I0H3H0"/>
<evidence type="ECO:0000313" key="1">
    <source>
        <dbReference type="EMBL" id="BAL87557.1"/>
    </source>
</evidence>
<evidence type="ECO:0000313" key="2">
    <source>
        <dbReference type="Proteomes" id="UP000007882"/>
    </source>
</evidence>
<organism evidence="1 2">
    <name type="scientific">Actinoplanes missouriensis (strain ATCC 14538 / DSM 43046 / CBS 188.64 / JCM 3121 / NBRC 102363 / NCIMB 12654 / NRRL B-3342 / UNCC 431)</name>
    <dbReference type="NCBI Taxonomy" id="512565"/>
    <lineage>
        <taxon>Bacteria</taxon>
        <taxon>Bacillati</taxon>
        <taxon>Actinomycetota</taxon>
        <taxon>Actinomycetes</taxon>
        <taxon>Micromonosporales</taxon>
        <taxon>Micromonosporaceae</taxon>
        <taxon>Actinoplanes</taxon>
    </lineage>
</organism>
<gene>
    <name evidence="1" type="ordered locus">AMIS_23370</name>
</gene>
<reference evidence="1 2" key="1">
    <citation type="submission" date="2012-02" db="EMBL/GenBank/DDBJ databases">
        <title>Complete genome sequence of Actinoplanes missouriensis 431 (= NBRC 102363).</title>
        <authorList>
            <person name="Ohnishi Y."/>
            <person name="Ishikawa J."/>
            <person name="Sekine M."/>
            <person name="Hosoyama A."/>
            <person name="Harada T."/>
            <person name="Narita H."/>
            <person name="Hata T."/>
            <person name="Konno Y."/>
            <person name="Tutikane K."/>
            <person name="Fujita N."/>
            <person name="Horinouchi S."/>
            <person name="Hayakawa M."/>
        </authorList>
    </citation>
    <scope>NUCLEOTIDE SEQUENCE [LARGE SCALE GENOMIC DNA]</scope>
    <source>
        <strain evidence="2">ATCC 14538 / DSM 43046 / CBS 188.64 / JCM 3121 / NBRC 102363 / NCIMB 12654 / NRRL B-3342 / UNCC 431</strain>
    </source>
</reference>
<dbReference type="EMBL" id="AP012319">
    <property type="protein sequence ID" value="BAL87557.1"/>
    <property type="molecule type" value="Genomic_DNA"/>
</dbReference>
<dbReference type="PATRIC" id="fig|512565.3.peg.2333"/>
<dbReference type="eggNOG" id="ENOG5031JCN">
    <property type="taxonomic scope" value="Bacteria"/>
</dbReference>
<dbReference type="RefSeq" id="WP_014442452.1">
    <property type="nucleotide sequence ID" value="NC_017093.1"/>
</dbReference>
<dbReference type="STRING" id="512565.AMIS_23370"/>
<protein>
    <submittedName>
        <fullName evidence="1">Uncharacterized protein</fullName>
    </submittedName>
</protein>
<sequence length="192" mass="21940">MLWPALSVHCDGELTPDQLQQVIDTLHLDRVPLTEGPGARMSIAHGFRDGSDGIRLVLDLGHRAEIGWVFMLLSEDELATDETVEEYRAQLRALVKRFGLRIISVDPPMTADEVFVMPDPGPQAPEFGAGNYWDFPEQLDHMWLHLQLRNNAPDEVKAVKLRELMRFQVWQAAPEHLRRQVEEFLDRVGPAR</sequence>
<accession>I0H3H0</accession>
<keyword evidence="2" id="KW-1185">Reference proteome</keyword>
<name>I0H3H0_ACTM4</name>
<dbReference type="KEGG" id="ams:AMIS_23370"/>
<dbReference type="HOGENOM" id="CLU_1412517_0_0_11"/>